<proteinExistence type="predicted"/>
<dbReference type="GO" id="GO:0003677">
    <property type="term" value="F:DNA binding"/>
    <property type="evidence" value="ECO:0007669"/>
    <property type="project" value="InterPro"/>
</dbReference>
<dbReference type="InterPro" id="IPR010982">
    <property type="entry name" value="Lambda_DNA-bd_dom_sf"/>
</dbReference>
<evidence type="ECO:0000256" key="1">
    <source>
        <dbReference type="SAM" id="Coils"/>
    </source>
</evidence>
<evidence type="ECO:0000259" key="2">
    <source>
        <dbReference type="PROSITE" id="PS50943"/>
    </source>
</evidence>
<keyword evidence="4" id="KW-1185">Reference proteome</keyword>
<evidence type="ECO:0000313" key="4">
    <source>
        <dbReference type="Proteomes" id="UP000306223"/>
    </source>
</evidence>
<feature type="domain" description="HTH cro/C1-type" evidence="2">
    <location>
        <begin position="30"/>
        <end position="84"/>
    </location>
</feature>
<gene>
    <name evidence="3" type="ORF">FA740_13765</name>
</gene>
<evidence type="ECO:0000313" key="3">
    <source>
        <dbReference type="EMBL" id="TJZ82867.1"/>
    </source>
</evidence>
<dbReference type="SUPFAM" id="SSF47413">
    <property type="entry name" value="lambda repressor-like DNA-binding domains"/>
    <property type="match status" value="1"/>
</dbReference>
<accession>A0A4U0QM19</accession>
<feature type="coiled-coil region" evidence="1">
    <location>
        <begin position="98"/>
        <end position="125"/>
    </location>
</feature>
<dbReference type="AlphaFoldDB" id="A0A4U0QM19"/>
<dbReference type="Pfam" id="PF12844">
    <property type="entry name" value="HTH_19"/>
    <property type="match status" value="1"/>
</dbReference>
<sequence length="129" mass="13479">MAYAAATRLTSKRDAMDSYAEPVATLGDRLTAAREGAGLDIPAMADALGLRPETLEGWEVDQAEPTASLMGRIATLTGVSAVWLLTGQGAGPKDDTTGAAMRAELAELRRLLAEAAARVDRLEEALSHG</sequence>
<dbReference type="EMBL" id="SUNH01000019">
    <property type="protein sequence ID" value="TJZ82867.1"/>
    <property type="molecule type" value="Genomic_DNA"/>
</dbReference>
<dbReference type="CDD" id="cd00093">
    <property type="entry name" value="HTH_XRE"/>
    <property type="match status" value="1"/>
</dbReference>
<dbReference type="OrthoDB" id="5659783at2"/>
<dbReference type="RefSeq" id="WP_136857350.1">
    <property type="nucleotide sequence ID" value="NZ_SUNH01000019.1"/>
</dbReference>
<dbReference type="PROSITE" id="PS50943">
    <property type="entry name" value="HTH_CROC1"/>
    <property type="match status" value="1"/>
</dbReference>
<reference evidence="3 4" key="1">
    <citation type="submission" date="2019-04" db="EMBL/GenBank/DDBJ databases">
        <authorList>
            <person name="Li J."/>
        </authorList>
    </citation>
    <scope>NUCLEOTIDE SEQUENCE [LARGE SCALE GENOMIC DNA]</scope>
    <source>
        <strain evidence="3 4">CCTCC AB2016182</strain>
    </source>
</reference>
<dbReference type="Gene3D" id="1.10.260.40">
    <property type="entry name" value="lambda repressor-like DNA-binding domains"/>
    <property type="match status" value="1"/>
</dbReference>
<dbReference type="SMART" id="SM00530">
    <property type="entry name" value="HTH_XRE"/>
    <property type="match status" value="1"/>
</dbReference>
<keyword evidence="1" id="KW-0175">Coiled coil</keyword>
<protein>
    <submittedName>
        <fullName evidence="3">Helix-turn-helix transcriptional regulator</fullName>
    </submittedName>
</protein>
<name>A0A4U0QM19_9RHOB</name>
<dbReference type="InterPro" id="IPR001387">
    <property type="entry name" value="Cro/C1-type_HTH"/>
</dbReference>
<dbReference type="Proteomes" id="UP000306223">
    <property type="component" value="Unassembled WGS sequence"/>
</dbReference>
<comment type="caution">
    <text evidence="3">The sequence shown here is derived from an EMBL/GenBank/DDBJ whole genome shotgun (WGS) entry which is preliminary data.</text>
</comment>
<organism evidence="3 4">
    <name type="scientific">Paracoccus hibiscisoli</name>
    <dbReference type="NCBI Taxonomy" id="2023261"/>
    <lineage>
        <taxon>Bacteria</taxon>
        <taxon>Pseudomonadati</taxon>
        <taxon>Pseudomonadota</taxon>
        <taxon>Alphaproteobacteria</taxon>
        <taxon>Rhodobacterales</taxon>
        <taxon>Paracoccaceae</taxon>
        <taxon>Paracoccus</taxon>
    </lineage>
</organism>